<dbReference type="InterPro" id="IPR018357">
    <property type="entry name" value="Hexapep_transf_CS"/>
</dbReference>
<reference evidence="8 9" key="1">
    <citation type="submission" date="2018-05" db="EMBL/GenBank/DDBJ databases">
        <title>Genomic Encyclopedia of Archaeal and Bacterial Type Strains, Phase II (KMG-II): from individual species to whole genera.</title>
        <authorList>
            <person name="Goeker M."/>
        </authorList>
    </citation>
    <scope>NUCLEOTIDE SEQUENCE [LARGE SCALE GENOMIC DNA]</scope>
    <source>
        <strain evidence="8 9">DSM 23514</strain>
    </source>
</reference>
<evidence type="ECO:0000313" key="8">
    <source>
        <dbReference type="EMBL" id="PWK18840.1"/>
    </source>
</evidence>
<dbReference type="EMBL" id="QGGQ01000016">
    <property type="protein sequence ID" value="PWK18840.1"/>
    <property type="molecule type" value="Genomic_DNA"/>
</dbReference>
<name>A0A316E7A9_9FLAO</name>
<dbReference type="SUPFAM" id="SSF51161">
    <property type="entry name" value="Trimeric LpxA-like enzymes"/>
    <property type="match status" value="1"/>
</dbReference>
<comment type="caution">
    <text evidence="8">The sequence shown here is derived from an EMBL/GenBank/DDBJ whole genome shotgun (WGS) entry which is preliminary data.</text>
</comment>
<dbReference type="Gene3D" id="2.160.10.10">
    <property type="entry name" value="Hexapeptide repeat proteins"/>
    <property type="match status" value="1"/>
</dbReference>
<feature type="binding site" evidence="5">
    <location>
        <position position="71"/>
    </location>
    <ligand>
        <name>substrate</name>
    </ligand>
</feature>
<dbReference type="InterPro" id="IPR050179">
    <property type="entry name" value="Trans_hexapeptide_repeat"/>
</dbReference>
<evidence type="ECO:0000256" key="1">
    <source>
        <dbReference type="ARBA" id="ARBA00007274"/>
    </source>
</evidence>
<dbReference type="Gene3D" id="3.40.50.20">
    <property type="match status" value="1"/>
</dbReference>
<keyword evidence="3" id="KW-0677">Repeat</keyword>
<evidence type="ECO:0000256" key="2">
    <source>
        <dbReference type="ARBA" id="ARBA00022679"/>
    </source>
</evidence>
<sequence length="241" mass="26278">MKNIVIIGASGHGSAIFDCIVKEDEYNVVGFIDSFKKKDTVFCGLRILGTEYDLPYLKDKYNLYGGIVAIGDNWNRHQMVRNITKVSPEFHFVSTIHPSVIIGRNVKIGKGVAIMAGVIVNTNSTIEDQCILNTYSSLDHDGLMQEYSSLGPRACTGGNVNLGVFSAIGLGSSVIENISIGPYSVIGAGSLVLKDVGSYMVCYGSPAKKIRKRKANEPYLSLQRPLISSKPKALVSDYEYR</sequence>
<accession>A0A316E7A9</accession>
<feature type="binding site" evidence="5">
    <location>
        <begin position="10"/>
        <end position="12"/>
    </location>
    <ligand>
        <name>substrate</name>
    </ligand>
</feature>
<keyword evidence="10" id="KW-1185">Reference proteome</keyword>
<dbReference type="PANTHER" id="PTHR43300:SF7">
    <property type="entry name" value="UDP-N-ACETYLBACILLOSAMINE N-ACETYLTRANSFERASE"/>
    <property type="match status" value="1"/>
</dbReference>
<dbReference type="PANTHER" id="PTHR43300">
    <property type="entry name" value="ACETYLTRANSFERASE"/>
    <property type="match status" value="1"/>
</dbReference>
<feature type="active site" description="Proton acceptor" evidence="4">
    <location>
        <position position="140"/>
    </location>
</feature>
<evidence type="ECO:0000256" key="4">
    <source>
        <dbReference type="PIRSR" id="PIRSR620019-1"/>
    </source>
</evidence>
<evidence type="ECO:0000259" key="6">
    <source>
        <dbReference type="Pfam" id="PF17836"/>
    </source>
</evidence>
<evidence type="ECO:0000256" key="5">
    <source>
        <dbReference type="PIRSR" id="PIRSR620019-2"/>
    </source>
</evidence>
<dbReference type="Proteomes" id="UP000245667">
    <property type="component" value="Unassembled WGS sequence"/>
</dbReference>
<comment type="similarity">
    <text evidence="1">Belongs to the transferase hexapeptide repeat family.</text>
</comment>
<evidence type="ECO:0000256" key="3">
    <source>
        <dbReference type="ARBA" id="ARBA00022737"/>
    </source>
</evidence>
<organism evidence="8 9">
    <name type="scientific">Maribacter polysiphoniae</name>
    <dbReference type="NCBI Taxonomy" id="429344"/>
    <lineage>
        <taxon>Bacteria</taxon>
        <taxon>Pseudomonadati</taxon>
        <taxon>Bacteroidota</taxon>
        <taxon>Flavobacteriia</taxon>
        <taxon>Flavobacteriales</taxon>
        <taxon>Flavobacteriaceae</taxon>
        <taxon>Maribacter</taxon>
    </lineage>
</organism>
<feature type="site" description="Increases basicity of active site His" evidence="4">
    <location>
        <position position="141"/>
    </location>
</feature>
<proteinExistence type="inferred from homology"/>
<dbReference type="OrthoDB" id="9794407at2"/>
<reference evidence="7 10" key="2">
    <citation type="submission" date="2020-07" db="EMBL/GenBank/DDBJ databases">
        <title>The draft genome sequence of Maribacter polysiphoniae KCTC 22021.</title>
        <authorList>
            <person name="Mu L."/>
        </authorList>
    </citation>
    <scope>NUCLEOTIDE SEQUENCE [LARGE SCALE GENOMIC DNA]</scope>
    <source>
        <strain evidence="7 10">KCTC 22021</strain>
    </source>
</reference>
<dbReference type="RefSeq" id="WP_109654926.1">
    <property type="nucleotide sequence ID" value="NZ_JACWLN010000017.1"/>
</dbReference>
<dbReference type="InterPro" id="IPR020019">
    <property type="entry name" value="AcTrfase_PglD-like"/>
</dbReference>
<gene>
    <name evidence="7" type="ORF">HZY62_20940</name>
    <name evidence="8" type="ORF">LX92_04305</name>
</gene>
<dbReference type="GO" id="GO:0016746">
    <property type="term" value="F:acyltransferase activity"/>
    <property type="evidence" value="ECO:0007669"/>
    <property type="project" value="UniProtKB-KW"/>
</dbReference>
<protein>
    <submittedName>
        <fullName evidence="7 8">Acetyltransferase</fullName>
    </submittedName>
</protein>
<evidence type="ECO:0000313" key="7">
    <source>
        <dbReference type="EMBL" id="MBD1263068.1"/>
    </source>
</evidence>
<dbReference type="AlphaFoldDB" id="A0A316E7A9"/>
<dbReference type="InterPro" id="IPR011004">
    <property type="entry name" value="Trimer_LpxA-like_sf"/>
</dbReference>
<dbReference type="InterPro" id="IPR041561">
    <property type="entry name" value="PglD_N"/>
</dbReference>
<dbReference type="Proteomes" id="UP000651837">
    <property type="component" value="Unassembled WGS sequence"/>
</dbReference>
<dbReference type="CDD" id="cd03360">
    <property type="entry name" value="LbH_AT_putative"/>
    <property type="match status" value="1"/>
</dbReference>
<evidence type="ECO:0000313" key="9">
    <source>
        <dbReference type="Proteomes" id="UP000245667"/>
    </source>
</evidence>
<dbReference type="EMBL" id="JACWLN010000017">
    <property type="protein sequence ID" value="MBD1263068.1"/>
    <property type="molecule type" value="Genomic_DNA"/>
</dbReference>
<keyword evidence="8" id="KW-0012">Acyltransferase</keyword>
<dbReference type="NCBIfam" id="TIGR03570">
    <property type="entry name" value="NeuD_NnaD"/>
    <property type="match status" value="1"/>
</dbReference>
<keyword evidence="2 8" id="KW-0808">Transferase</keyword>
<dbReference type="Pfam" id="PF17836">
    <property type="entry name" value="PglD_N"/>
    <property type="match status" value="1"/>
</dbReference>
<dbReference type="PROSITE" id="PS00101">
    <property type="entry name" value="HEXAPEP_TRANSFERASES"/>
    <property type="match status" value="1"/>
</dbReference>
<evidence type="ECO:0000313" key="10">
    <source>
        <dbReference type="Proteomes" id="UP000651837"/>
    </source>
</evidence>
<feature type="domain" description="PglD N-terminal" evidence="6">
    <location>
        <begin position="3"/>
        <end position="82"/>
    </location>
</feature>